<comment type="caution">
    <text evidence="1">The sequence shown here is derived from an EMBL/GenBank/DDBJ whole genome shotgun (WGS) entry which is preliminary data.</text>
</comment>
<dbReference type="SUPFAM" id="SSF141571">
    <property type="entry name" value="Pentapeptide repeat-like"/>
    <property type="match status" value="1"/>
</dbReference>
<evidence type="ECO:0000313" key="2">
    <source>
        <dbReference type="Proteomes" id="UP000185557"/>
    </source>
</evidence>
<dbReference type="PANTHER" id="PTHR14136">
    <property type="entry name" value="BTB_POZ DOMAIN-CONTAINING PROTEIN KCTD9"/>
    <property type="match status" value="1"/>
</dbReference>
<name>A0A1U7J410_9CYAN</name>
<dbReference type="STRING" id="549789.NIES30_14015"/>
<proteinExistence type="predicted"/>
<accession>A0A1U7J410</accession>
<dbReference type="PANTHER" id="PTHR14136:SF17">
    <property type="entry name" value="BTB_POZ DOMAIN-CONTAINING PROTEIN KCTD9"/>
    <property type="match status" value="1"/>
</dbReference>
<dbReference type="Pfam" id="PF00805">
    <property type="entry name" value="Pentapeptide"/>
    <property type="match status" value="3"/>
</dbReference>
<evidence type="ECO:0008006" key="3">
    <source>
        <dbReference type="Google" id="ProtNLM"/>
    </source>
</evidence>
<dbReference type="EMBL" id="MRCG01000010">
    <property type="protein sequence ID" value="OKH47100.1"/>
    <property type="molecule type" value="Genomic_DNA"/>
</dbReference>
<dbReference type="OrthoDB" id="516320at2"/>
<dbReference type="InterPro" id="IPR051082">
    <property type="entry name" value="Pentapeptide-BTB/POZ_domain"/>
</dbReference>
<dbReference type="AlphaFoldDB" id="A0A1U7J410"/>
<sequence>MANATQVTLLRQGSEVWNAWRKQNPRIEISLWFDDLSGANLSDADLSNAYLSNVNLSNANLSNANLSNANLSNANLSNANLSNANLSNANLSDAVLNNTNLSDAALSYAVLNQAQLSYAILSNVDLSYADLSQANLSKASLSNAYLINANLSKANLSSANLSNANLSNADLSHANLNASQILYANLTQSKLTGACIADWQMGSSTVLEDVKCDYIFRTYDQQTGQFSSRLPIAPGSTFTPGEFTQRFQIIASALETIDITFTEGIDWQAFFQSFQDLRDSRPDEDISIQAMESKGDAFVVRLEVEAEVDKAAIETEVKQRYAYQLAALEAQYEQKLRLQGAHLEDIRDFLNVERQERTRLSKVVETMANEQKVPKYDMRGAQFAGGFAETIQVQGNNVGGIINNYGQNSDDVVRLLTSLRELSQAFPEEQKADVLMELDDLESDLSKPEPEPKRLGKRLQRLIAAGTAAATLAGGAATFSGNVNEFTENVFELGEKIGLTREVMQP</sequence>
<dbReference type="Proteomes" id="UP000185557">
    <property type="component" value="Unassembled WGS sequence"/>
</dbReference>
<dbReference type="Gene3D" id="2.160.20.80">
    <property type="entry name" value="E3 ubiquitin-protein ligase SopA"/>
    <property type="match status" value="1"/>
</dbReference>
<organism evidence="1 2">
    <name type="scientific">Phormidium tenue NIES-30</name>
    <dbReference type="NCBI Taxonomy" id="549789"/>
    <lineage>
        <taxon>Bacteria</taxon>
        <taxon>Bacillati</taxon>
        <taxon>Cyanobacteriota</taxon>
        <taxon>Cyanophyceae</taxon>
        <taxon>Oscillatoriophycideae</taxon>
        <taxon>Oscillatoriales</taxon>
        <taxon>Oscillatoriaceae</taxon>
        <taxon>Phormidium</taxon>
    </lineage>
</organism>
<protein>
    <recommendedName>
        <fullName evidence="3">Pentapeptide repeat-containing protein</fullName>
    </recommendedName>
</protein>
<evidence type="ECO:0000313" key="1">
    <source>
        <dbReference type="EMBL" id="OKH47100.1"/>
    </source>
</evidence>
<reference evidence="1 2" key="1">
    <citation type="submission" date="2016-11" db="EMBL/GenBank/DDBJ databases">
        <title>Draft Genome Sequences of Nine Cyanobacterial Strains from Diverse Habitats.</title>
        <authorList>
            <person name="Zhu T."/>
            <person name="Hou S."/>
            <person name="Lu X."/>
            <person name="Hess W.R."/>
        </authorList>
    </citation>
    <scope>NUCLEOTIDE SEQUENCE [LARGE SCALE GENOMIC DNA]</scope>
    <source>
        <strain evidence="1 2">NIES-30</strain>
    </source>
</reference>
<dbReference type="InterPro" id="IPR001646">
    <property type="entry name" value="5peptide_repeat"/>
</dbReference>
<keyword evidence="2" id="KW-1185">Reference proteome</keyword>
<gene>
    <name evidence="1" type="ORF">NIES30_14015</name>
</gene>
<dbReference type="RefSeq" id="WP_073609048.1">
    <property type="nucleotide sequence ID" value="NZ_MRCG01000010.1"/>
</dbReference>